<dbReference type="PROSITE" id="PS51670">
    <property type="entry name" value="SHKT"/>
    <property type="match status" value="2"/>
</dbReference>
<evidence type="ECO:0000256" key="1">
    <source>
        <dbReference type="SAM" id="SignalP"/>
    </source>
</evidence>
<keyword evidence="4" id="KW-1185">Reference proteome</keyword>
<dbReference type="Gene3D" id="1.10.10.1940">
    <property type="match status" value="1"/>
</dbReference>
<dbReference type="OrthoDB" id="42880at2759"/>
<dbReference type="PANTHER" id="PTHR21724:SF109">
    <property type="entry name" value="SHKT DOMAIN-CONTAINING PROTEIN"/>
    <property type="match status" value="1"/>
</dbReference>
<evidence type="ECO:0000313" key="4">
    <source>
        <dbReference type="Proteomes" id="UP000291116"/>
    </source>
</evidence>
<feature type="chain" id="PRO_5019305096" description="ShKT domain-containing protein" evidence="1">
    <location>
        <begin position="27"/>
        <end position="258"/>
    </location>
</feature>
<accession>A0A448YWG7</accession>
<name>A0A448YWG7_9STRA</name>
<organism evidence="3 4">
    <name type="scientific">Pseudo-nitzschia multistriata</name>
    <dbReference type="NCBI Taxonomy" id="183589"/>
    <lineage>
        <taxon>Eukaryota</taxon>
        <taxon>Sar</taxon>
        <taxon>Stramenopiles</taxon>
        <taxon>Ochrophyta</taxon>
        <taxon>Bacillariophyta</taxon>
        <taxon>Bacillariophyceae</taxon>
        <taxon>Bacillariophycidae</taxon>
        <taxon>Bacillariales</taxon>
        <taxon>Bacillariaceae</taxon>
        <taxon>Pseudo-nitzschia</taxon>
    </lineage>
</organism>
<dbReference type="SMART" id="SM00254">
    <property type="entry name" value="ShKT"/>
    <property type="match status" value="2"/>
</dbReference>
<keyword evidence="1" id="KW-0732">Signal</keyword>
<dbReference type="InterPro" id="IPR003582">
    <property type="entry name" value="ShKT_dom"/>
</dbReference>
<gene>
    <name evidence="3" type="ORF">PSNMU_V1.4_AUG-EV-PASAV3_0008300</name>
</gene>
<dbReference type="AlphaFoldDB" id="A0A448YWG7"/>
<dbReference type="EMBL" id="CAACVS010000019">
    <property type="protein sequence ID" value="VEU34135.1"/>
    <property type="molecule type" value="Genomic_DNA"/>
</dbReference>
<evidence type="ECO:0000259" key="2">
    <source>
        <dbReference type="PROSITE" id="PS51670"/>
    </source>
</evidence>
<feature type="domain" description="ShKT" evidence="2">
    <location>
        <begin position="185"/>
        <end position="221"/>
    </location>
</feature>
<dbReference type="Proteomes" id="UP000291116">
    <property type="component" value="Unassembled WGS sequence"/>
</dbReference>
<evidence type="ECO:0000313" key="3">
    <source>
        <dbReference type="EMBL" id="VEU34135.1"/>
    </source>
</evidence>
<proteinExistence type="predicted"/>
<dbReference type="Pfam" id="PF01549">
    <property type="entry name" value="ShK"/>
    <property type="match status" value="2"/>
</dbReference>
<protein>
    <recommendedName>
        <fullName evidence="2">ShKT domain-containing protein</fullName>
    </recommendedName>
</protein>
<sequence length="258" mass="29108">MLFFSKFDCVFAAAVVVLGSTPFANAESCVDKHEKIADCMEWAWHGECDKNPGFMHLQCRKSCGLCKPSKSETDNEDTCVNWHAKCDDWATKGNSQVDNLCKGNWNKWKNGKKLTGAYIVEMCPKACKVCDIHLDDRDIDLGIGLPQSFPGMEDDKELFNLLLGKVAETRAYVESIEDEEIREVCKMSHPNCARYALSSDCQTHFDHPIMKYGCAAACQTCEKLVEDNGIFEARYMWGDALREFNEKKLAKETIKATV</sequence>
<feature type="domain" description="ShKT" evidence="2">
    <location>
        <begin position="29"/>
        <end position="66"/>
    </location>
</feature>
<dbReference type="PANTHER" id="PTHR21724">
    <property type="entry name" value="SHKT DOMAIN-CONTAINING PROTEIN"/>
    <property type="match status" value="1"/>
</dbReference>
<reference evidence="3 4" key="1">
    <citation type="submission" date="2019-01" db="EMBL/GenBank/DDBJ databases">
        <authorList>
            <person name="Ferrante I. M."/>
        </authorList>
    </citation>
    <scope>NUCLEOTIDE SEQUENCE [LARGE SCALE GENOMIC DNA]</scope>
    <source>
        <strain evidence="3 4">B856</strain>
    </source>
</reference>
<feature type="signal peptide" evidence="1">
    <location>
        <begin position="1"/>
        <end position="26"/>
    </location>
</feature>